<feature type="region of interest" description="Disordered" evidence="7">
    <location>
        <begin position="647"/>
        <end position="691"/>
    </location>
</feature>
<feature type="region of interest" description="Disordered" evidence="7">
    <location>
        <begin position="824"/>
        <end position="863"/>
    </location>
</feature>
<comment type="function">
    <text evidence="5">Component of the kinetochore, a multiprotein complex that assembles on centromeric DNA and attaches chromosomes to spindle microtubules, mediating chromosome segregation and sister chromatid segregation during meiosis and mitosis. Component of the inner kinetochore constitutive centromere-associated network (CCAN), which serves as a structural platform for outer kinetochore assembly.</text>
</comment>
<gene>
    <name evidence="10" type="ORF">C6P46_005940</name>
</gene>
<dbReference type="GO" id="GO:0051455">
    <property type="term" value="P:spindle attachment to meiosis I kinetochore"/>
    <property type="evidence" value="ECO:0007669"/>
    <property type="project" value="TreeGrafter"/>
</dbReference>
<feature type="domain" description="Mif2 N-terminal" evidence="9">
    <location>
        <begin position="147"/>
        <end position="274"/>
    </location>
</feature>
<dbReference type="CDD" id="cd06993">
    <property type="entry name" value="cupin_CENP-C_C"/>
    <property type="match status" value="1"/>
</dbReference>
<dbReference type="PANTHER" id="PTHR16684:SF11">
    <property type="entry name" value="CENTROMERE PROTEIN C"/>
    <property type="match status" value="1"/>
</dbReference>
<feature type="region of interest" description="Disordered" evidence="7">
    <location>
        <begin position="1"/>
        <end position="602"/>
    </location>
</feature>
<feature type="compositionally biased region" description="Acidic residues" evidence="7">
    <location>
        <begin position="325"/>
        <end position="344"/>
    </location>
</feature>
<dbReference type="OrthoDB" id="1939643at2759"/>
<dbReference type="GO" id="GO:0005634">
    <property type="term" value="C:nucleus"/>
    <property type="evidence" value="ECO:0007669"/>
    <property type="project" value="UniProtKB-SubCell"/>
</dbReference>
<feature type="compositionally biased region" description="Basic residues" evidence="7">
    <location>
        <begin position="654"/>
        <end position="663"/>
    </location>
</feature>
<evidence type="ECO:0000256" key="6">
    <source>
        <dbReference type="ARBA" id="ARBA00075033"/>
    </source>
</evidence>
<evidence type="ECO:0000259" key="8">
    <source>
        <dbReference type="Pfam" id="PF11699"/>
    </source>
</evidence>
<evidence type="ECO:0000256" key="5">
    <source>
        <dbReference type="ARBA" id="ARBA00057947"/>
    </source>
</evidence>
<evidence type="ECO:0000313" key="10">
    <source>
        <dbReference type="EMBL" id="KAG0665846.1"/>
    </source>
</evidence>
<keyword evidence="4" id="KW-0539">Nucleus</keyword>
<protein>
    <recommendedName>
        <fullName evidence="6">CENP-C homolog</fullName>
    </recommendedName>
</protein>
<feature type="domain" description="Mif2/CENP-C cupin" evidence="8">
    <location>
        <begin position="730"/>
        <end position="815"/>
    </location>
</feature>
<evidence type="ECO:0000256" key="7">
    <source>
        <dbReference type="SAM" id="MobiDB-lite"/>
    </source>
</evidence>
<feature type="compositionally biased region" description="Polar residues" evidence="7">
    <location>
        <begin position="561"/>
        <end position="586"/>
    </location>
</feature>
<dbReference type="GO" id="GO:0051315">
    <property type="term" value="P:attachment of mitotic spindle microtubules to kinetochore"/>
    <property type="evidence" value="ECO:0007669"/>
    <property type="project" value="TreeGrafter"/>
</dbReference>
<evidence type="ECO:0000256" key="1">
    <source>
        <dbReference type="ARBA" id="ARBA00004123"/>
    </source>
</evidence>
<reference evidence="10 11" key="1">
    <citation type="submission" date="2020-11" db="EMBL/GenBank/DDBJ databases">
        <title>Kefir isolates.</title>
        <authorList>
            <person name="Marcisauskas S."/>
            <person name="Kim Y."/>
            <person name="Blasche S."/>
        </authorList>
    </citation>
    <scope>NUCLEOTIDE SEQUENCE [LARGE SCALE GENOMIC DNA]</scope>
    <source>
        <strain evidence="10 11">KR</strain>
    </source>
</reference>
<dbReference type="InterPro" id="IPR014710">
    <property type="entry name" value="RmlC-like_jellyroll"/>
</dbReference>
<feature type="compositionally biased region" description="Basic and acidic residues" evidence="7">
    <location>
        <begin position="824"/>
        <end position="840"/>
    </location>
</feature>
<feature type="compositionally biased region" description="Acidic residues" evidence="7">
    <location>
        <begin position="849"/>
        <end position="863"/>
    </location>
</feature>
<evidence type="ECO:0000256" key="4">
    <source>
        <dbReference type="ARBA" id="ARBA00023242"/>
    </source>
</evidence>
<dbReference type="Pfam" id="PF11699">
    <property type="entry name" value="CENP-C_C"/>
    <property type="match status" value="1"/>
</dbReference>
<feature type="compositionally biased region" description="Basic and acidic residues" evidence="7">
    <location>
        <begin position="380"/>
        <end position="389"/>
    </location>
</feature>
<comment type="similarity">
    <text evidence="2">Belongs to the CENP-C/MIF2 family.</text>
</comment>
<dbReference type="Proteomes" id="UP000777482">
    <property type="component" value="Unassembled WGS sequence"/>
</dbReference>
<comment type="caution">
    <text evidence="10">The sequence shown here is derived from an EMBL/GenBank/DDBJ whole genome shotgun (WGS) entry which is preliminary data.</text>
</comment>
<dbReference type="AlphaFoldDB" id="A0A9P7B8G9"/>
<evidence type="ECO:0000256" key="2">
    <source>
        <dbReference type="ARBA" id="ARBA00010291"/>
    </source>
</evidence>
<dbReference type="PANTHER" id="PTHR16684">
    <property type="entry name" value="CENTROMERE PROTEIN C"/>
    <property type="match status" value="1"/>
</dbReference>
<proteinExistence type="inferred from homology"/>
<dbReference type="FunFam" id="2.60.120.10:FF:000033">
    <property type="entry name" value="Centromere protein C 1"/>
    <property type="match status" value="1"/>
</dbReference>
<feature type="compositionally biased region" description="Polar residues" evidence="7">
    <location>
        <begin position="171"/>
        <end position="188"/>
    </location>
</feature>
<dbReference type="InterPro" id="IPR011051">
    <property type="entry name" value="RmlC_Cupin_sf"/>
</dbReference>
<dbReference type="InterPro" id="IPR028929">
    <property type="entry name" value="Mif2_N"/>
</dbReference>
<feature type="compositionally biased region" description="Basic and acidic residues" evidence="7">
    <location>
        <begin position="133"/>
        <end position="149"/>
    </location>
</feature>
<feature type="compositionally biased region" description="Acidic residues" evidence="7">
    <location>
        <begin position="390"/>
        <end position="400"/>
    </location>
</feature>
<dbReference type="SUPFAM" id="SSF51182">
    <property type="entry name" value="RmlC-like cupins"/>
    <property type="match status" value="1"/>
</dbReference>
<name>A0A9P7B8G9_RHOMI</name>
<feature type="compositionally biased region" description="Acidic residues" evidence="7">
    <location>
        <begin position="308"/>
        <end position="317"/>
    </location>
</feature>
<feature type="compositionally biased region" description="Low complexity" evidence="7">
    <location>
        <begin position="97"/>
        <end position="115"/>
    </location>
</feature>
<dbReference type="GO" id="GO:0051382">
    <property type="term" value="P:kinetochore assembly"/>
    <property type="evidence" value="ECO:0007669"/>
    <property type="project" value="InterPro"/>
</dbReference>
<dbReference type="GO" id="GO:0019237">
    <property type="term" value="F:centromeric DNA binding"/>
    <property type="evidence" value="ECO:0007669"/>
    <property type="project" value="InterPro"/>
</dbReference>
<feature type="compositionally biased region" description="Acidic residues" evidence="7">
    <location>
        <begin position="517"/>
        <end position="532"/>
    </location>
</feature>
<sequence>MAPPTPGRHRGPRPQVNNNIGEAGRTTNIAPPKGVPRDSAGHERPEAFFDSEEYPRGDDDDDQQYPQQSAPRRRANQRRDPSEDDEDDEDFGDQVRKSNQSAAANKKQQQQQQQSARKRQPNGRTPVAAQRARGAERPDKYMLGDDRGRKTGITKAVTRRDEDGMEDPNDFFNSSPGAKSVATTTAGARSTIKKASRAYRYDEDDDDDAAYDEDGNDMQDDEGTSISPLTYQRQHPSTTTTGRAPSALRHSTSASGERSVSRKGLSSPQANGLASSASKSRGGGGGTRRRLSSFGGEDEAEEQQHDDYYDDNEDEQEAGGRGYDEAGDSVEEEEEEEDEEEEEEAVRAVLGAKKTTTASSSAAKKQSRKSVASTSGRRRSSPDYRRDASLDAEDEEEEEASPSGLMKLDRNGRPVPADRPKNKGKGRASDLNGSPAEGGRGRQREVDVFEQQEEEVVQQEYVEQDDYYQDEFGGGGDDEEGEGQYDPHDYGDAAGGDDDFDSAGEDGDGPSRHDVDVQEVDEDGNPISDQDEQMQGPSSRPYAAKNKGKGKGKGKAKPKPRTQSESPQRRSTAGNRSRQKQSQQPVITEISRKRAREAGTVDIDGVRRSNREKVPRLEYWRNERIIYERRRSGVGLKAIVRVPKEDPAPLTKAGGHKKVHGGVKRSGSARAASSGRARSVKTEVPEEQGCDDMTDPDGLVWSWEGEAETTRRIAFTERMMDPKMTLDGKFAYQKIYQELDYLASGVLTIPPGGEKGLKSSKDNSYVFCCLQGSVSVTVHRTRFAIGPGGTFFVPRGNMYQIVATSNREVRLFFAQGRRVIEYGDGETRPDTREDSMRFIENEELQAVPEQDEEEEEEDEEDQQ</sequence>
<feature type="compositionally biased region" description="Basic and acidic residues" evidence="7">
    <location>
        <begin position="407"/>
        <end position="421"/>
    </location>
</feature>
<keyword evidence="3" id="KW-0238">DNA-binding</keyword>
<evidence type="ECO:0000313" key="11">
    <source>
        <dbReference type="Proteomes" id="UP000777482"/>
    </source>
</evidence>
<feature type="compositionally biased region" description="Polar residues" evidence="7">
    <location>
        <begin position="15"/>
        <end position="29"/>
    </location>
</feature>
<feature type="compositionally biased region" description="Polar residues" evidence="7">
    <location>
        <begin position="224"/>
        <end position="270"/>
    </location>
</feature>
<feature type="compositionally biased region" description="Basic and acidic residues" evidence="7">
    <location>
        <begin position="35"/>
        <end position="57"/>
    </location>
</feature>
<accession>A0A9P7B8G9</accession>
<feature type="compositionally biased region" description="Basic and acidic residues" evidence="7">
    <location>
        <begin position="590"/>
        <end position="602"/>
    </location>
</feature>
<dbReference type="GO" id="GO:0000776">
    <property type="term" value="C:kinetochore"/>
    <property type="evidence" value="ECO:0007669"/>
    <property type="project" value="InterPro"/>
</dbReference>
<dbReference type="Gene3D" id="2.60.120.10">
    <property type="entry name" value="Jelly Rolls"/>
    <property type="match status" value="1"/>
</dbReference>
<dbReference type="InterPro" id="IPR028386">
    <property type="entry name" value="CENP-C/Mif2/cnp3"/>
</dbReference>
<feature type="compositionally biased region" description="Acidic residues" evidence="7">
    <location>
        <begin position="202"/>
        <end position="223"/>
    </location>
</feature>
<evidence type="ECO:0000259" key="9">
    <source>
        <dbReference type="Pfam" id="PF15624"/>
    </source>
</evidence>
<dbReference type="Pfam" id="PF15624">
    <property type="entry name" value="Mif2_N"/>
    <property type="match status" value="1"/>
</dbReference>
<feature type="compositionally biased region" description="Acidic residues" evidence="7">
    <location>
        <begin position="82"/>
        <end position="92"/>
    </location>
</feature>
<dbReference type="InterPro" id="IPR025974">
    <property type="entry name" value="Mif2/CENP-C_cupin"/>
</dbReference>
<feature type="compositionally biased region" description="Basic residues" evidence="7">
    <location>
        <begin position="546"/>
        <end position="560"/>
    </location>
</feature>
<feature type="compositionally biased region" description="Acidic residues" evidence="7">
    <location>
        <begin position="495"/>
        <end position="508"/>
    </location>
</feature>
<evidence type="ECO:0000256" key="3">
    <source>
        <dbReference type="ARBA" id="ARBA00023125"/>
    </source>
</evidence>
<organism evidence="10 11">
    <name type="scientific">Rhodotorula mucilaginosa</name>
    <name type="common">Yeast</name>
    <name type="synonym">Rhodotorula rubra</name>
    <dbReference type="NCBI Taxonomy" id="5537"/>
    <lineage>
        <taxon>Eukaryota</taxon>
        <taxon>Fungi</taxon>
        <taxon>Dikarya</taxon>
        <taxon>Basidiomycota</taxon>
        <taxon>Pucciniomycotina</taxon>
        <taxon>Microbotryomycetes</taxon>
        <taxon>Sporidiobolales</taxon>
        <taxon>Sporidiobolaceae</taxon>
        <taxon>Rhodotorula</taxon>
    </lineage>
</organism>
<comment type="subcellular location">
    <subcellularLocation>
        <location evidence="1">Nucleus</location>
    </subcellularLocation>
</comment>
<feature type="compositionally biased region" description="Acidic residues" evidence="7">
    <location>
        <begin position="448"/>
        <end position="469"/>
    </location>
</feature>
<feature type="compositionally biased region" description="Low complexity" evidence="7">
    <location>
        <begin position="665"/>
        <end position="677"/>
    </location>
</feature>
<dbReference type="EMBL" id="PUHQ01000007">
    <property type="protein sequence ID" value="KAG0665846.1"/>
    <property type="molecule type" value="Genomic_DNA"/>
</dbReference>
<feature type="compositionally biased region" description="Low complexity" evidence="7">
    <location>
        <begin position="352"/>
        <end position="373"/>
    </location>
</feature>
<keyword evidence="11" id="KW-1185">Reference proteome</keyword>